<organism evidence="1 2">
    <name type="scientific">Xenorhabdus innexi</name>
    <dbReference type="NCBI Taxonomy" id="290109"/>
    <lineage>
        <taxon>Bacteria</taxon>
        <taxon>Pseudomonadati</taxon>
        <taxon>Pseudomonadota</taxon>
        <taxon>Gammaproteobacteria</taxon>
        <taxon>Enterobacterales</taxon>
        <taxon>Morganellaceae</taxon>
        <taxon>Xenorhabdus</taxon>
    </lineage>
</organism>
<gene>
    <name evidence="1" type="ORF">XIS1_1340005</name>
</gene>
<evidence type="ECO:0000313" key="1">
    <source>
        <dbReference type="EMBL" id="SIP72062.1"/>
    </source>
</evidence>
<dbReference type="Proteomes" id="UP000196435">
    <property type="component" value="Unassembled WGS sequence"/>
</dbReference>
<dbReference type="AlphaFoldDB" id="A0A1N6MTB3"/>
<name>A0A1N6MTB3_9GAMM</name>
<reference evidence="2" key="1">
    <citation type="submission" date="2016-12" db="EMBL/GenBank/DDBJ databases">
        <authorList>
            <person name="Gaudriault S."/>
        </authorList>
    </citation>
    <scope>NUCLEOTIDE SEQUENCE [LARGE SCALE GENOMIC DNA]</scope>
    <source>
        <strain evidence="2">HGB1681 (deposited as PTA-6826 in the American Type Culture Collection)</strain>
    </source>
</reference>
<dbReference type="EMBL" id="FTLG01000040">
    <property type="protein sequence ID" value="SIP72062.1"/>
    <property type="molecule type" value="Genomic_DNA"/>
</dbReference>
<protein>
    <submittedName>
        <fullName evidence="1">Uncharacterized protein</fullName>
    </submittedName>
</protein>
<proteinExistence type="predicted"/>
<accession>A0A1N6MTB3</accession>
<sequence length="76" mass="8616">MLFTQMSLFSISEILLLQETITQNTGALYTIIHPYTPTFVIAFCPLGSQRLLLDIEWADTITVIIFSLIHIKESVT</sequence>
<evidence type="ECO:0000313" key="2">
    <source>
        <dbReference type="Proteomes" id="UP000196435"/>
    </source>
</evidence>